<dbReference type="GO" id="GO:0046872">
    <property type="term" value="F:metal ion binding"/>
    <property type="evidence" value="ECO:0007669"/>
    <property type="project" value="UniProtKB-KW"/>
</dbReference>
<dbReference type="HAMAP" id="MF_01283">
    <property type="entry name" value="RibBA"/>
    <property type="match status" value="1"/>
</dbReference>
<dbReference type="GO" id="GO:0003935">
    <property type="term" value="F:GTP cyclohydrolase II activity"/>
    <property type="evidence" value="ECO:0007669"/>
    <property type="project" value="UniProtKB-EC"/>
</dbReference>
<dbReference type="InterPro" id="IPR016299">
    <property type="entry name" value="Riboflavin_synth_RibBA"/>
</dbReference>
<comment type="catalytic activity">
    <reaction evidence="20">
        <text>GTP + 4 H2O = 2,5-diamino-6-hydroxy-4-(5-phosphoribosylamino)-pyrimidine + formate + 2 phosphate + 3 H(+)</text>
        <dbReference type="Rhea" id="RHEA:23704"/>
        <dbReference type="ChEBI" id="CHEBI:15377"/>
        <dbReference type="ChEBI" id="CHEBI:15378"/>
        <dbReference type="ChEBI" id="CHEBI:15740"/>
        <dbReference type="ChEBI" id="CHEBI:37565"/>
        <dbReference type="ChEBI" id="CHEBI:43474"/>
        <dbReference type="ChEBI" id="CHEBI:58614"/>
        <dbReference type="EC" id="3.5.4.25"/>
    </reaction>
</comment>
<evidence type="ECO:0000256" key="15">
    <source>
        <dbReference type="ARBA" id="ARBA00022946"/>
    </source>
</evidence>
<organism evidence="23 24">
    <name type="scientific">Carya illinoinensis</name>
    <name type="common">Pecan</name>
    <dbReference type="NCBI Taxonomy" id="32201"/>
    <lineage>
        <taxon>Eukaryota</taxon>
        <taxon>Viridiplantae</taxon>
        <taxon>Streptophyta</taxon>
        <taxon>Embryophyta</taxon>
        <taxon>Tracheophyta</taxon>
        <taxon>Spermatophyta</taxon>
        <taxon>Magnoliopsida</taxon>
        <taxon>eudicotyledons</taxon>
        <taxon>Gunneridae</taxon>
        <taxon>Pentapetalae</taxon>
        <taxon>rosids</taxon>
        <taxon>fabids</taxon>
        <taxon>Fagales</taxon>
        <taxon>Juglandaceae</taxon>
        <taxon>Carya</taxon>
    </lineage>
</organism>
<dbReference type="FunFam" id="3.40.50.10990:FF:000001">
    <property type="entry name" value="Riboflavin biosynthesis protein RibBA"/>
    <property type="match status" value="1"/>
</dbReference>
<dbReference type="GO" id="GO:0008686">
    <property type="term" value="F:3,4-dihydroxy-2-butanone-4-phosphate synthase activity"/>
    <property type="evidence" value="ECO:0007669"/>
    <property type="project" value="InterPro"/>
</dbReference>
<dbReference type="PANTHER" id="PTHR21327">
    <property type="entry name" value="GTP CYCLOHYDROLASE II-RELATED"/>
    <property type="match status" value="1"/>
</dbReference>
<keyword evidence="10" id="KW-0479">Metal-binding</keyword>
<evidence type="ECO:0000256" key="8">
    <source>
        <dbReference type="ARBA" id="ARBA00022619"/>
    </source>
</evidence>
<dbReference type="Proteomes" id="UP000811609">
    <property type="component" value="Chromosome 3"/>
</dbReference>
<dbReference type="InterPro" id="IPR000926">
    <property type="entry name" value="RibA"/>
</dbReference>
<evidence type="ECO:0000256" key="1">
    <source>
        <dbReference type="ARBA" id="ARBA00001947"/>
    </source>
</evidence>
<dbReference type="InterPro" id="IPR032677">
    <property type="entry name" value="GTP_cyclohydro_II"/>
</dbReference>
<evidence type="ECO:0000256" key="5">
    <source>
        <dbReference type="ARBA" id="ARBA00005520"/>
    </source>
</evidence>
<keyword evidence="14" id="KW-0460">Magnesium</keyword>
<evidence type="ECO:0000256" key="13">
    <source>
        <dbReference type="ARBA" id="ARBA00022833"/>
    </source>
</evidence>
<comment type="pathway">
    <text evidence="3">Cofactor biosynthesis; riboflavin biosynthesis; 5-amino-6-(D-ribitylamino)uracil from GTP: step 1/4.</text>
</comment>
<proteinExistence type="inferred from homology"/>
<gene>
    <name evidence="23" type="ORF">CIPAW_03G146100</name>
</gene>
<evidence type="ECO:0000256" key="18">
    <source>
        <dbReference type="ARBA" id="ARBA00023239"/>
    </source>
</evidence>
<comment type="cofactor">
    <cofactor evidence="1">
        <name>Zn(2+)</name>
        <dbReference type="ChEBI" id="CHEBI:29105"/>
    </cofactor>
</comment>
<evidence type="ECO:0000313" key="23">
    <source>
        <dbReference type="EMBL" id="KAG6661021.1"/>
    </source>
</evidence>
<accession>A0A8T1R4F4</accession>
<dbReference type="EMBL" id="CM031811">
    <property type="protein sequence ID" value="KAG6661021.1"/>
    <property type="molecule type" value="Genomic_DNA"/>
</dbReference>
<name>A0A8T1R4F4_CARIL</name>
<dbReference type="NCBIfam" id="TIGR00506">
    <property type="entry name" value="ribB"/>
    <property type="match status" value="1"/>
</dbReference>
<dbReference type="HAMAP" id="MF_00180">
    <property type="entry name" value="RibB"/>
    <property type="match status" value="1"/>
</dbReference>
<evidence type="ECO:0000256" key="6">
    <source>
        <dbReference type="ARBA" id="ARBA00008976"/>
    </source>
</evidence>
<evidence type="ECO:0000256" key="12">
    <source>
        <dbReference type="ARBA" id="ARBA00022801"/>
    </source>
</evidence>
<evidence type="ECO:0000256" key="21">
    <source>
        <dbReference type="SAM" id="MobiDB-lite"/>
    </source>
</evidence>
<evidence type="ECO:0000256" key="11">
    <source>
        <dbReference type="ARBA" id="ARBA00022741"/>
    </source>
</evidence>
<comment type="similarity">
    <text evidence="6">In the C-terminal section; belongs to the GTP cyclohydrolase II family.</text>
</comment>
<dbReference type="Pfam" id="PF00926">
    <property type="entry name" value="DHBP_synthase"/>
    <property type="match status" value="1"/>
</dbReference>
<keyword evidence="18" id="KW-0456">Lyase</keyword>
<keyword evidence="13" id="KW-0862">Zinc</keyword>
<evidence type="ECO:0000256" key="16">
    <source>
        <dbReference type="ARBA" id="ARBA00023134"/>
    </source>
</evidence>
<evidence type="ECO:0000256" key="2">
    <source>
        <dbReference type="ARBA" id="ARBA00004229"/>
    </source>
</evidence>
<reference evidence="23" key="1">
    <citation type="submission" date="2020-12" db="EMBL/GenBank/DDBJ databases">
        <title>WGS assembly of Carya illinoinensis cv. Pawnee.</title>
        <authorList>
            <person name="Platts A."/>
            <person name="Shu S."/>
            <person name="Wright S."/>
            <person name="Barry K."/>
            <person name="Edger P."/>
            <person name="Pires J.C."/>
            <person name="Schmutz J."/>
        </authorList>
    </citation>
    <scope>NUCLEOTIDE SEQUENCE</scope>
    <source>
        <tissue evidence="23">Leaf</tissue>
    </source>
</reference>
<dbReference type="GO" id="GO:0009507">
    <property type="term" value="C:chloroplast"/>
    <property type="evidence" value="ECO:0007669"/>
    <property type="project" value="UniProtKB-SubCell"/>
</dbReference>
<evidence type="ECO:0000256" key="4">
    <source>
        <dbReference type="ARBA" id="ARBA00004904"/>
    </source>
</evidence>
<keyword evidence="24" id="KW-1185">Reference proteome</keyword>
<dbReference type="NCBIfam" id="NF006803">
    <property type="entry name" value="PRK09311.1"/>
    <property type="match status" value="1"/>
</dbReference>
<keyword evidence="16" id="KW-0342">GTP-binding</keyword>
<evidence type="ECO:0000256" key="3">
    <source>
        <dbReference type="ARBA" id="ARBA00004853"/>
    </source>
</evidence>
<dbReference type="CDD" id="cd00641">
    <property type="entry name" value="GTP_cyclohydro2"/>
    <property type="match status" value="1"/>
</dbReference>
<evidence type="ECO:0000256" key="20">
    <source>
        <dbReference type="ARBA" id="ARBA00049295"/>
    </source>
</evidence>
<dbReference type="HAMAP" id="MF_00179">
    <property type="entry name" value="RibA"/>
    <property type="match status" value="1"/>
</dbReference>
<keyword evidence="8" id="KW-0686">Riboflavin biosynthesis</keyword>
<keyword evidence="7" id="KW-0150">Chloroplast</keyword>
<dbReference type="AlphaFoldDB" id="A0A8T1R4F4"/>
<comment type="similarity">
    <text evidence="5">In the N-terminal section; belongs to the DHBP synthase family.</text>
</comment>
<keyword evidence="17" id="KW-0464">Manganese</keyword>
<sequence length="549" mass="59561">MNSFKLHYHFSPVAPSRSQGQSGVYCGATPFTANWCPCDLILANQTKRSSLSFKGNGRVTRAALISEGRDNFVSKQVGETSGIRTQPGEIELAFGTLAAETIPTTTTTTTTTTTASGFFSNDEYDLDRPTAGFSSVPEAVEDIRKGKMVIVVDDEDRENEGDLIMAASKVTPEAMAFVVKHGTGIVCVSMKGEDLERLQLPLMVTQKENEEKLCTAFTVSVDAKRGTTTGVSAHDRAATVLALASRHSKPEDFNRPGHIFPLKYREGGVLKRAGHTEASVDLAVLAGLEPVAVLCEIVDDDGSMARLPKLRQFAETENLKIISTADLIRYRRKRDKLVERSAAARIPTMWGPFQAYCYRSLLDGIEHIAMVKGEIGDGQDILVRVHSECLTGDIFGSARCDCGNQLALAMKQIEEAGRGVLVYLRGYEGRGIGLGHKLRAYNLPDDAHDTVEANEELGLPVDSREYGIGAQVLQDVGVRTMRLMTNNPAKYVGLKGYGLTIAGRVPLLTPLTTENERDLKTTHKKTGQIYGSENSGLVNGITGENGNSN</sequence>
<feature type="region of interest" description="Disordered" evidence="21">
    <location>
        <begin position="524"/>
        <end position="549"/>
    </location>
</feature>
<dbReference type="Pfam" id="PF00925">
    <property type="entry name" value="GTP_cyclohydro2"/>
    <property type="match status" value="1"/>
</dbReference>
<keyword evidence="9" id="KW-0934">Plastid</keyword>
<dbReference type="NCBIfam" id="TIGR00505">
    <property type="entry name" value="ribA"/>
    <property type="match status" value="1"/>
</dbReference>
<keyword evidence="15" id="KW-0809">Transit peptide</keyword>
<comment type="subcellular location">
    <subcellularLocation>
        <location evidence="2">Plastid</location>
        <location evidence="2">Chloroplast</location>
    </subcellularLocation>
</comment>
<evidence type="ECO:0000256" key="14">
    <source>
        <dbReference type="ARBA" id="ARBA00022842"/>
    </source>
</evidence>
<keyword evidence="12" id="KW-0378">Hydrolase</keyword>
<dbReference type="FunFam" id="3.90.870.10:FF:000005">
    <property type="entry name" value="Bifunctional riboflavin biosynthesis protein RIBA 1 chloroplastic"/>
    <property type="match status" value="1"/>
</dbReference>
<evidence type="ECO:0000259" key="22">
    <source>
        <dbReference type="Pfam" id="PF00925"/>
    </source>
</evidence>
<dbReference type="InterPro" id="IPR000422">
    <property type="entry name" value="DHBP_synthase_RibB"/>
</dbReference>
<evidence type="ECO:0000256" key="9">
    <source>
        <dbReference type="ARBA" id="ARBA00022640"/>
    </source>
</evidence>
<dbReference type="NCBIfam" id="NF001591">
    <property type="entry name" value="PRK00393.1"/>
    <property type="match status" value="1"/>
</dbReference>
<dbReference type="PANTHER" id="PTHR21327:SF18">
    <property type="entry name" value="3,4-DIHYDROXY-2-BUTANONE 4-PHOSPHATE SYNTHASE"/>
    <property type="match status" value="1"/>
</dbReference>
<protein>
    <recommendedName>
        <fullName evidence="22">GTP cyclohydrolase II domain-containing protein</fullName>
    </recommendedName>
</protein>
<feature type="compositionally biased region" description="Polar residues" evidence="21">
    <location>
        <begin position="529"/>
        <end position="549"/>
    </location>
</feature>
<dbReference type="GO" id="GO:0005525">
    <property type="term" value="F:GTP binding"/>
    <property type="evidence" value="ECO:0007669"/>
    <property type="project" value="UniProtKB-KW"/>
</dbReference>
<comment type="pathway">
    <text evidence="4">Cofactor biosynthesis; riboflavin biosynthesis; 2-hydroxy-3-oxobutyl phosphate from D-ribulose 5-phosphate: step 1/1.</text>
</comment>
<evidence type="ECO:0000256" key="19">
    <source>
        <dbReference type="ARBA" id="ARBA00023268"/>
    </source>
</evidence>
<comment type="caution">
    <text evidence="23">The sequence shown here is derived from an EMBL/GenBank/DDBJ whole genome shotgun (WGS) entry which is preliminary data.</text>
</comment>
<feature type="domain" description="GTP cyclohydrolase II" evidence="22">
    <location>
        <begin position="340"/>
        <end position="506"/>
    </location>
</feature>
<evidence type="ECO:0000256" key="10">
    <source>
        <dbReference type="ARBA" id="ARBA00022723"/>
    </source>
</evidence>
<keyword evidence="19" id="KW-0511">Multifunctional enzyme</keyword>
<dbReference type="GO" id="GO:0009231">
    <property type="term" value="P:riboflavin biosynthetic process"/>
    <property type="evidence" value="ECO:0007669"/>
    <property type="project" value="UniProtKB-KW"/>
</dbReference>
<evidence type="ECO:0000256" key="7">
    <source>
        <dbReference type="ARBA" id="ARBA00022528"/>
    </source>
</evidence>
<keyword evidence="11" id="KW-0547">Nucleotide-binding</keyword>
<evidence type="ECO:0000256" key="17">
    <source>
        <dbReference type="ARBA" id="ARBA00023211"/>
    </source>
</evidence>
<evidence type="ECO:0000313" key="24">
    <source>
        <dbReference type="Proteomes" id="UP000811609"/>
    </source>
</evidence>